<evidence type="ECO:0000313" key="1">
    <source>
        <dbReference type="EMBL" id="GAA1121973.1"/>
    </source>
</evidence>
<name>A0ABN1U5S6_9ACTN</name>
<organism evidence="1 2">
    <name type="scientific">Kitasatospora arboriphila</name>
    <dbReference type="NCBI Taxonomy" id="258052"/>
    <lineage>
        <taxon>Bacteria</taxon>
        <taxon>Bacillati</taxon>
        <taxon>Actinomycetota</taxon>
        <taxon>Actinomycetes</taxon>
        <taxon>Kitasatosporales</taxon>
        <taxon>Streptomycetaceae</taxon>
        <taxon>Kitasatospora</taxon>
    </lineage>
</organism>
<dbReference type="RefSeq" id="WP_344627944.1">
    <property type="nucleotide sequence ID" value="NZ_BAAALD010000128.1"/>
</dbReference>
<protein>
    <submittedName>
        <fullName evidence="1">Uncharacterized protein</fullName>
    </submittedName>
</protein>
<reference evidence="1 2" key="1">
    <citation type="journal article" date="2019" name="Int. J. Syst. Evol. Microbiol.">
        <title>The Global Catalogue of Microorganisms (GCM) 10K type strain sequencing project: providing services to taxonomists for standard genome sequencing and annotation.</title>
        <authorList>
            <consortium name="The Broad Institute Genomics Platform"/>
            <consortium name="The Broad Institute Genome Sequencing Center for Infectious Disease"/>
            <person name="Wu L."/>
            <person name="Ma J."/>
        </authorList>
    </citation>
    <scope>NUCLEOTIDE SEQUENCE [LARGE SCALE GENOMIC DNA]</scope>
    <source>
        <strain evidence="1 2">JCM 13002</strain>
    </source>
</reference>
<sequence>MPDPPAGTRLPVEVELLFELMPCNALRTSQHAGPGAHPCAYFRSWGTYHAYDYDYDADGPPPDASIVQPSHYTGRMTPLPEPLSGCRKAPILAVGINPNLPGWWPDGHGSLTPDFDSVRQYAHYFRHRGVFKPELPDDAYRAFGGGPDDTPLAGVPLTVPEDAQGRREIEVREQPQRMYLAYQELLDALGTELGLDPGTLTVGEDLSYGNMVACASAKWTTRPDPHEPALPPMTDDQRVGIVGECFRTRRHLLRQMFQSLPAVVLVLGQSTANAFTGELGDRLTPVPAPDTPVAQLMATTIRLTYGTTDDGGELDARVLFAPHPTGHPEDYAQARPLLVEQLLHEARSGRLGHDERIGHLTRPRGSCAFCPLLDIGPCPYADVLTPLPGGGPALLADGPAPAGAEKRTQLRLLDGITERAAPVAEVWAHTDDRED</sequence>
<dbReference type="Proteomes" id="UP001499987">
    <property type="component" value="Unassembled WGS sequence"/>
</dbReference>
<accession>A0ABN1U5S6</accession>
<evidence type="ECO:0000313" key="2">
    <source>
        <dbReference type="Proteomes" id="UP001499987"/>
    </source>
</evidence>
<dbReference type="EMBL" id="BAAALD010000128">
    <property type="protein sequence ID" value="GAA1121973.1"/>
    <property type="molecule type" value="Genomic_DNA"/>
</dbReference>
<proteinExistence type="predicted"/>
<keyword evidence="2" id="KW-1185">Reference proteome</keyword>
<comment type="caution">
    <text evidence="1">The sequence shown here is derived from an EMBL/GenBank/DDBJ whole genome shotgun (WGS) entry which is preliminary data.</text>
</comment>
<gene>
    <name evidence="1" type="ORF">GCM10009663_71860</name>
</gene>